<dbReference type="CDD" id="cd14659">
    <property type="entry name" value="Imelysin-like_IPPA"/>
    <property type="match status" value="1"/>
</dbReference>
<evidence type="ECO:0000313" key="4">
    <source>
        <dbReference type="EMBL" id="GLS26274.1"/>
    </source>
</evidence>
<dbReference type="Proteomes" id="UP001156870">
    <property type="component" value="Unassembled WGS sequence"/>
</dbReference>
<reference evidence="4 5" key="1">
    <citation type="journal article" date="2014" name="Int. J. Syst. Evol. Microbiol.">
        <title>Complete genome sequence of Corynebacterium casei LMG S-19264T (=DSM 44701T), isolated from a smear-ripened cheese.</title>
        <authorList>
            <consortium name="US DOE Joint Genome Institute (JGI-PGF)"/>
            <person name="Walter F."/>
            <person name="Albersmeier A."/>
            <person name="Kalinowski J."/>
            <person name="Ruckert C."/>
        </authorList>
    </citation>
    <scope>NUCLEOTIDE SEQUENCE [LARGE SCALE GENOMIC DNA]</scope>
    <source>
        <strain evidence="4 5">NBRC 110095</strain>
    </source>
</reference>
<evidence type="ECO:0000256" key="1">
    <source>
        <dbReference type="ARBA" id="ARBA00004196"/>
    </source>
</evidence>
<dbReference type="Pfam" id="PF09375">
    <property type="entry name" value="Peptidase_M75"/>
    <property type="match status" value="1"/>
</dbReference>
<accession>A0AA37T5Z5</accession>
<keyword evidence="4" id="KW-0449">Lipoprotein</keyword>
<dbReference type="EMBL" id="BSPD01000042">
    <property type="protein sequence ID" value="GLS26274.1"/>
    <property type="molecule type" value="Genomic_DNA"/>
</dbReference>
<dbReference type="InterPro" id="IPR038352">
    <property type="entry name" value="Imelysin_sf"/>
</dbReference>
<keyword evidence="2" id="KW-0732">Signal</keyword>
<evidence type="ECO:0000313" key="5">
    <source>
        <dbReference type="Proteomes" id="UP001156870"/>
    </source>
</evidence>
<gene>
    <name evidence="4" type="ORF">GCM10007877_19890</name>
</gene>
<dbReference type="InterPro" id="IPR034984">
    <property type="entry name" value="Imelysin-like_IPPA"/>
</dbReference>
<organism evidence="4 5">
    <name type="scientific">Marinibactrum halimedae</name>
    <dbReference type="NCBI Taxonomy" id="1444977"/>
    <lineage>
        <taxon>Bacteria</taxon>
        <taxon>Pseudomonadati</taxon>
        <taxon>Pseudomonadota</taxon>
        <taxon>Gammaproteobacteria</taxon>
        <taxon>Cellvibrionales</taxon>
        <taxon>Cellvibrionaceae</taxon>
        <taxon>Marinibactrum</taxon>
    </lineage>
</organism>
<dbReference type="AlphaFoldDB" id="A0AA37T5Z5"/>
<sequence>MSYCVINNIVTTFLSCRKKAGIILSVNIAAFTLFGCSSESPEHAFVRATTEHIIIPSYLGLEKSSIALSEASHTFCNENNEPIQKEQLQIHWHDTMAAWSTIQAIRFGPISQQNLDWKLQFWPDKKNLVAQKTLGLLSQTEPLTSKQLSQASVVAQGFSALEFLLFDPQAMSAGKPERYCELVPLISQQLSSIAQSLTKGWHSYQNDLFTYSDDAEFSSELAVVAILLDAYLSQLEILKNQKIGQPLGSERQNARLNPYFLEAWRSQSSLVYIRNNIEAFHQFFNRGGLRTYLIKTNNSDYAEHIERELTALNSALSETPAPLFTQLDAAQPSLEKMQTHLTTLIEVLSHDVTAALGLTLGFNNNDGD</sequence>
<feature type="domain" description="Imelysin-like" evidence="3">
    <location>
        <begin position="54"/>
        <end position="335"/>
    </location>
</feature>
<proteinExistence type="predicted"/>
<dbReference type="GO" id="GO:0030313">
    <property type="term" value="C:cell envelope"/>
    <property type="evidence" value="ECO:0007669"/>
    <property type="project" value="UniProtKB-SubCell"/>
</dbReference>
<dbReference type="Gene3D" id="1.20.1420.20">
    <property type="entry name" value="M75 peptidase, HXXE motif"/>
    <property type="match status" value="1"/>
</dbReference>
<comment type="subcellular location">
    <subcellularLocation>
        <location evidence="1">Cell envelope</location>
    </subcellularLocation>
</comment>
<evidence type="ECO:0000256" key="2">
    <source>
        <dbReference type="ARBA" id="ARBA00022729"/>
    </source>
</evidence>
<protein>
    <submittedName>
        <fullName evidence="4">Lipoprotein</fullName>
    </submittedName>
</protein>
<keyword evidence="5" id="KW-1185">Reference proteome</keyword>
<name>A0AA37T5Z5_9GAMM</name>
<evidence type="ECO:0000259" key="3">
    <source>
        <dbReference type="Pfam" id="PF09375"/>
    </source>
</evidence>
<dbReference type="InterPro" id="IPR018976">
    <property type="entry name" value="Imelysin-like"/>
</dbReference>
<comment type="caution">
    <text evidence="4">The sequence shown here is derived from an EMBL/GenBank/DDBJ whole genome shotgun (WGS) entry which is preliminary data.</text>
</comment>